<dbReference type="EMBL" id="JARBJD010000020">
    <property type="protein sequence ID" value="KAK2960824.1"/>
    <property type="molecule type" value="Genomic_DNA"/>
</dbReference>
<proteinExistence type="predicted"/>
<evidence type="ECO:0000313" key="3">
    <source>
        <dbReference type="EMBL" id="KAK2960824.1"/>
    </source>
</evidence>
<sequence>MGMICSKILIYSMLFAVLFSTLYSLVDISTVLRSGSNSEAEVVLLEDAYFSRNTKIMDGWFSLKTASSSSIRGVSGEMGTLFDVINSTLLVGKVDLSVDGGYRIAEMAKNSFVSISRCTLDIGSELSPFLSNGGDIVLSWISLTGQSLLPEMVVSPTHSCHLTVCGCTMDSVTVGSSAIFGCSSYTASITSSRFSNVDHVIATSPLSHGPENTEPADVPDLCEVFYGAGFQMNLDSSSFWNVTNDLYGSITDAPISGKSFKLSHLHLRYSNTQRDLSCSNADYTVSILCEIEFPLIVEDCHWADAIAPYGGSLFIISNGYCVDVTVQSCTFANCGVQESNNGGAIMIQLPEVNHHDGTPPRLLVKDCSFVACNGSFTVQIMNLEGSIEVDNLTIKDCTPEFCELYLVGMPSVTEMVDGKYITHKWGCCHVFHPGPVTICDKTTFRNCKGVHFGSIFSCDSLTMKQVRFEDCESTKSSGAGMIWTNKLYMEDVLVSKCRAPVLPNGFLIRLLFDGQESSYPTRYFYYNSEKSYEMKNFFVEHDDSGDFDHLDILFSVDASDLKDGKLDASKITNLHSTTDQLIVGVTTSDYSGKPDEEIPAFVDESATVAKKGSDPRSDAETEEPGDDPESPKLPIWALVVIIVGSVVIVAAVVVIIVVVVVVNKKKKAKKVTDDSGPSGNEGMGQEMEAQDVSNEYSEPQ</sequence>
<keyword evidence="2" id="KW-1133">Transmembrane helix</keyword>
<evidence type="ECO:0000256" key="1">
    <source>
        <dbReference type="SAM" id="MobiDB-lite"/>
    </source>
</evidence>
<reference evidence="3 4" key="1">
    <citation type="journal article" date="2022" name="bioRxiv">
        <title>Genomics of Preaxostyla Flagellates Illuminates Evolutionary Transitions and the Path Towards Mitochondrial Loss.</title>
        <authorList>
            <person name="Novak L.V.F."/>
            <person name="Treitli S.C."/>
            <person name="Pyrih J."/>
            <person name="Halakuc P."/>
            <person name="Pipaliya S.V."/>
            <person name="Vacek V."/>
            <person name="Brzon O."/>
            <person name="Soukal P."/>
            <person name="Eme L."/>
            <person name="Dacks J.B."/>
            <person name="Karnkowska A."/>
            <person name="Elias M."/>
            <person name="Hampl V."/>
        </authorList>
    </citation>
    <scope>NUCLEOTIDE SEQUENCE [LARGE SCALE GENOMIC DNA]</scope>
    <source>
        <strain evidence="3">NAU3</strain>
        <tissue evidence="3">Gut</tissue>
    </source>
</reference>
<gene>
    <name evidence="3" type="ORF">BLNAU_4221</name>
</gene>
<keyword evidence="2" id="KW-0812">Transmembrane</keyword>
<name>A0ABQ9YAU1_9EUKA</name>
<keyword evidence="4" id="KW-1185">Reference proteome</keyword>
<feature type="region of interest" description="Disordered" evidence="1">
    <location>
        <begin position="669"/>
        <end position="700"/>
    </location>
</feature>
<feature type="compositionally biased region" description="Polar residues" evidence="1">
    <location>
        <begin position="691"/>
        <end position="700"/>
    </location>
</feature>
<comment type="caution">
    <text evidence="3">The sequence shown here is derived from an EMBL/GenBank/DDBJ whole genome shotgun (WGS) entry which is preliminary data.</text>
</comment>
<evidence type="ECO:0000313" key="4">
    <source>
        <dbReference type="Proteomes" id="UP001281761"/>
    </source>
</evidence>
<accession>A0ABQ9YAU1</accession>
<dbReference type="InterPro" id="IPR011050">
    <property type="entry name" value="Pectin_lyase_fold/virulence"/>
</dbReference>
<organism evidence="3 4">
    <name type="scientific">Blattamonas nauphoetae</name>
    <dbReference type="NCBI Taxonomy" id="2049346"/>
    <lineage>
        <taxon>Eukaryota</taxon>
        <taxon>Metamonada</taxon>
        <taxon>Preaxostyla</taxon>
        <taxon>Oxymonadida</taxon>
        <taxon>Blattamonas</taxon>
    </lineage>
</organism>
<feature type="transmembrane region" description="Helical" evidence="2">
    <location>
        <begin position="635"/>
        <end position="662"/>
    </location>
</feature>
<keyword evidence="2" id="KW-0472">Membrane</keyword>
<dbReference type="SUPFAM" id="SSF51126">
    <property type="entry name" value="Pectin lyase-like"/>
    <property type="match status" value="1"/>
</dbReference>
<dbReference type="Proteomes" id="UP001281761">
    <property type="component" value="Unassembled WGS sequence"/>
</dbReference>
<evidence type="ECO:0000256" key="2">
    <source>
        <dbReference type="SAM" id="Phobius"/>
    </source>
</evidence>
<protein>
    <submittedName>
        <fullName evidence="3">Uncharacterized protein</fullName>
    </submittedName>
</protein>
<feature type="region of interest" description="Disordered" evidence="1">
    <location>
        <begin position="594"/>
        <end position="630"/>
    </location>
</feature>